<keyword evidence="7" id="KW-1185">Reference proteome</keyword>
<dbReference type="InterPro" id="IPR017927">
    <property type="entry name" value="FAD-bd_FR_type"/>
</dbReference>
<reference evidence="6 7" key="1">
    <citation type="submission" date="2017-07" db="EMBL/GenBank/DDBJ databases">
        <title>Annotated genome sequence of Bacterioplanes sanyensis isolated from Red Sea.</title>
        <authorList>
            <person name="Rehman Z.U."/>
        </authorList>
    </citation>
    <scope>NUCLEOTIDE SEQUENCE [LARGE SCALE GENOMIC DNA]</scope>
    <source>
        <strain evidence="6 7">NV9</strain>
    </source>
</reference>
<dbReference type="KEGG" id="bsan:CHH28_03665"/>
<dbReference type="CDD" id="cd00207">
    <property type="entry name" value="fer2"/>
    <property type="match status" value="1"/>
</dbReference>
<dbReference type="SUPFAM" id="SSF54292">
    <property type="entry name" value="2Fe-2S ferredoxin-like"/>
    <property type="match status" value="1"/>
</dbReference>
<dbReference type="Gene3D" id="3.40.50.80">
    <property type="entry name" value="Nucleotide-binding domain of ferredoxin-NADP reductase (FNR) module"/>
    <property type="match status" value="1"/>
</dbReference>
<dbReference type="InterPro" id="IPR039261">
    <property type="entry name" value="FNR_nucleotide-bd"/>
</dbReference>
<dbReference type="InterPro" id="IPR017938">
    <property type="entry name" value="Riboflavin_synthase-like_b-brl"/>
</dbReference>
<gene>
    <name evidence="6" type="ORF">CHH28_03665</name>
</gene>
<dbReference type="InterPro" id="IPR001433">
    <property type="entry name" value="OxRdtase_FAD/NAD-bd"/>
</dbReference>
<evidence type="ECO:0000256" key="3">
    <source>
        <dbReference type="ARBA" id="ARBA00038177"/>
    </source>
</evidence>
<dbReference type="PROSITE" id="PS51085">
    <property type="entry name" value="2FE2S_FER_2"/>
    <property type="match status" value="1"/>
</dbReference>
<protein>
    <recommendedName>
        <fullName evidence="8">CDP-6-deoxy-delta-3,4-glucoseen reductase</fullName>
    </recommendedName>
</protein>
<proteinExistence type="inferred from homology"/>
<dbReference type="InterPro" id="IPR036010">
    <property type="entry name" value="2Fe-2S_ferredoxin-like_sf"/>
</dbReference>
<dbReference type="GO" id="GO:0008218">
    <property type="term" value="P:bioluminescence"/>
    <property type="evidence" value="ECO:0007669"/>
    <property type="project" value="UniProtKB-KW"/>
</dbReference>
<dbReference type="SUPFAM" id="SSF52343">
    <property type="entry name" value="Ferredoxin reductase-like, C-terminal NADP-linked domain"/>
    <property type="match status" value="1"/>
</dbReference>
<dbReference type="InterPro" id="IPR012675">
    <property type="entry name" value="Beta-grasp_dom_sf"/>
</dbReference>
<dbReference type="InterPro" id="IPR050415">
    <property type="entry name" value="MRET"/>
</dbReference>
<evidence type="ECO:0000256" key="2">
    <source>
        <dbReference type="ARBA" id="ARBA00023223"/>
    </source>
</evidence>
<feature type="domain" description="FAD-binding FR-type" evidence="5">
    <location>
        <begin position="96"/>
        <end position="259"/>
    </location>
</feature>
<dbReference type="AlphaFoldDB" id="A0A222FFG9"/>
<evidence type="ECO:0000259" key="4">
    <source>
        <dbReference type="PROSITE" id="PS51085"/>
    </source>
</evidence>
<evidence type="ECO:0000256" key="1">
    <source>
        <dbReference type="ARBA" id="ARBA00023002"/>
    </source>
</evidence>
<keyword evidence="2" id="KW-0455">Luminescence</keyword>
<dbReference type="PROSITE" id="PS51384">
    <property type="entry name" value="FAD_FR"/>
    <property type="match status" value="1"/>
</dbReference>
<dbReference type="SUPFAM" id="SSF63380">
    <property type="entry name" value="Riboflavin synthase domain-like"/>
    <property type="match status" value="1"/>
</dbReference>
<dbReference type="RefSeq" id="WP_094059034.1">
    <property type="nucleotide sequence ID" value="NZ_CP022530.1"/>
</dbReference>
<comment type="similarity">
    <text evidence="3">Belongs to the Fre/LuxG FAD/NAD(P) flavoprotein oxidoreductase family.</text>
</comment>
<dbReference type="OrthoDB" id="9806195at2"/>
<dbReference type="InterPro" id="IPR001041">
    <property type="entry name" value="2Fe-2S_ferredoxin-type"/>
</dbReference>
<name>A0A222FFG9_9GAMM</name>
<evidence type="ECO:0000259" key="5">
    <source>
        <dbReference type="PROSITE" id="PS51384"/>
    </source>
</evidence>
<dbReference type="PANTHER" id="PTHR47354:SF7">
    <property type="entry name" value="NAD(P)H-FLAVIN REDUCTASE"/>
    <property type="match status" value="1"/>
</dbReference>
<dbReference type="EMBL" id="CP022530">
    <property type="protein sequence ID" value="ASP37825.1"/>
    <property type="molecule type" value="Genomic_DNA"/>
</dbReference>
<keyword evidence="1" id="KW-0560">Oxidoreductase</keyword>
<evidence type="ECO:0000313" key="7">
    <source>
        <dbReference type="Proteomes" id="UP000202440"/>
    </source>
</evidence>
<accession>A0A222FFG9</accession>
<dbReference type="Gene3D" id="2.40.30.10">
    <property type="entry name" value="Translation factors"/>
    <property type="match status" value="1"/>
</dbReference>
<dbReference type="GO" id="GO:0016491">
    <property type="term" value="F:oxidoreductase activity"/>
    <property type="evidence" value="ECO:0007669"/>
    <property type="project" value="UniProtKB-KW"/>
</dbReference>
<dbReference type="GO" id="GO:0051536">
    <property type="term" value="F:iron-sulfur cluster binding"/>
    <property type="evidence" value="ECO:0007669"/>
    <property type="project" value="InterPro"/>
</dbReference>
<dbReference type="PANTHER" id="PTHR47354">
    <property type="entry name" value="NADH OXIDOREDUCTASE HCR"/>
    <property type="match status" value="1"/>
</dbReference>
<dbReference type="Proteomes" id="UP000202440">
    <property type="component" value="Chromosome"/>
</dbReference>
<sequence>MPSVTFQPSGLGIYVEAGETIAAAAERQGVQLRISCSNGVCQICRAERLTGSLRCRNDLAEAILEQHNQVLCCACEPTTDIELYMTDVHTRDHKPEVTLACQVPVVELLADNIYRVELLAPAGTQFDFWPGQYLLLHVHDEHGEAQQFPYSIASIPTSLSGQGDGRRLELHIAANSDTANAVVQQLQQAVVVKGTLPGGECLLTPEFIDQHRQQPLLMVAAGSGFSQIKALTEAALALNPEQEIHIYWSNRARIGFYLPELPRQWAHNFANVHYHPVIEQHADDWDGRAGWLYQVIHEDFDDLSQVQLFACGSPNMVYGTLDQLAPLGLTQANMHSDVFAYAPRD</sequence>
<dbReference type="Gene3D" id="3.10.20.30">
    <property type="match status" value="1"/>
</dbReference>
<dbReference type="Pfam" id="PF00111">
    <property type="entry name" value="Fer2"/>
    <property type="match status" value="1"/>
</dbReference>
<organism evidence="6 7">
    <name type="scientific">Bacterioplanes sanyensis</name>
    <dbReference type="NCBI Taxonomy" id="1249553"/>
    <lineage>
        <taxon>Bacteria</taxon>
        <taxon>Pseudomonadati</taxon>
        <taxon>Pseudomonadota</taxon>
        <taxon>Gammaproteobacteria</taxon>
        <taxon>Oceanospirillales</taxon>
        <taxon>Oceanospirillaceae</taxon>
        <taxon>Bacterioplanes</taxon>
    </lineage>
</organism>
<feature type="domain" description="2Fe-2S ferredoxin-type" evidence="4">
    <location>
        <begin position="2"/>
        <end position="89"/>
    </location>
</feature>
<evidence type="ECO:0008006" key="8">
    <source>
        <dbReference type="Google" id="ProtNLM"/>
    </source>
</evidence>
<evidence type="ECO:0000313" key="6">
    <source>
        <dbReference type="EMBL" id="ASP37825.1"/>
    </source>
</evidence>
<dbReference type="Pfam" id="PF00175">
    <property type="entry name" value="NAD_binding_1"/>
    <property type="match status" value="1"/>
</dbReference>